<accession>A0ABY3RMC2</accession>
<dbReference type="Proteomes" id="UP001431010">
    <property type="component" value="Chromosome"/>
</dbReference>
<sequence length="122" mass="14167">MSYAVLNQLRRGKPLAASVPSKSPDRLAWIGVYPLDMASDHSRRFLENHRQPIPLPNVLTCHIRHFEVDRGLVEQDVWLSERDLQNSTSYFTFGDEDLVKALKRLGVEIEQLEPHWKTDYPI</sequence>
<reference evidence="1" key="1">
    <citation type="journal article" date="2024" name="Antonie Van Leeuwenhoek">
        <title>Bradyrhizobium ontarionense sp. nov., a novel bacterial symbiont isolated from Aeschynomene indica (Indian jointvetch), harbours photosynthesis, nitrogen fixation and nitrous oxide (N2O) reductase genes.</title>
        <authorList>
            <person name="Bromfield E.S.P."/>
            <person name="Cloutier S."/>
        </authorList>
    </citation>
    <scope>NUCLEOTIDE SEQUENCE</scope>
    <source>
        <strain evidence="1">A19</strain>
    </source>
</reference>
<organism evidence="1 2">
    <name type="scientific">Bradyrhizobium ontarionense</name>
    <dbReference type="NCBI Taxonomy" id="2898149"/>
    <lineage>
        <taxon>Bacteria</taxon>
        <taxon>Pseudomonadati</taxon>
        <taxon>Pseudomonadota</taxon>
        <taxon>Alphaproteobacteria</taxon>
        <taxon>Hyphomicrobiales</taxon>
        <taxon>Nitrobacteraceae</taxon>
        <taxon>Bradyrhizobium</taxon>
    </lineage>
</organism>
<dbReference type="RefSeq" id="WP_231328093.1">
    <property type="nucleotide sequence ID" value="NZ_CP088156.1"/>
</dbReference>
<protein>
    <submittedName>
        <fullName evidence="1">Uncharacterized protein</fullName>
    </submittedName>
</protein>
<keyword evidence="2" id="KW-1185">Reference proteome</keyword>
<gene>
    <name evidence="1" type="ORF">LQG66_03515</name>
</gene>
<name>A0ABY3RMC2_9BRAD</name>
<dbReference type="EMBL" id="CP088156">
    <property type="protein sequence ID" value="UFZ08660.1"/>
    <property type="molecule type" value="Genomic_DNA"/>
</dbReference>
<evidence type="ECO:0000313" key="1">
    <source>
        <dbReference type="EMBL" id="UFZ08660.1"/>
    </source>
</evidence>
<proteinExistence type="predicted"/>
<evidence type="ECO:0000313" key="2">
    <source>
        <dbReference type="Proteomes" id="UP001431010"/>
    </source>
</evidence>